<evidence type="ECO:0000256" key="4">
    <source>
        <dbReference type="ARBA" id="ARBA00022386"/>
    </source>
</evidence>
<comment type="subcellular location">
    <subcellularLocation>
        <location evidence="1">Cytoplasm</location>
    </subcellularLocation>
</comment>
<dbReference type="InterPro" id="IPR036388">
    <property type="entry name" value="WH-like_DNA-bd_sf"/>
</dbReference>
<dbReference type="SUPFAM" id="SSF47979">
    <property type="entry name" value="Iron-dependent repressor protein, dimerization domain"/>
    <property type="match status" value="1"/>
</dbReference>
<evidence type="ECO:0000259" key="14">
    <source>
        <dbReference type="PROSITE" id="PS50944"/>
    </source>
</evidence>
<evidence type="ECO:0000313" key="15">
    <source>
        <dbReference type="EMBL" id="URJ24897.1"/>
    </source>
</evidence>
<dbReference type="PANTHER" id="PTHR33238:SF11">
    <property type="entry name" value="TRANSCRIPTIONAL REGULATOR MNTR"/>
    <property type="match status" value="1"/>
</dbReference>
<dbReference type="InterPro" id="IPR036390">
    <property type="entry name" value="WH_DNA-bd_sf"/>
</dbReference>
<dbReference type="NCBIfam" id="NF008273">
    <property type="entry name" value="PRK11050.1"/>
    <property type="match status" value="1"/>
</dbReference>
<dbReference type="RefSeq" id="WP_250223020.1">
    <property type="nucleotide sequence ID" value="NZ_CP097762.1"/>
</dbReference>
<gene>
    <name evidence="15" type="primary">mntR</name>
    <name evidence="15" type="ORF">M9405_01890</name>
</gene>
<keyword evidence="9" id="KW-0010">Activator</keyword>
<dbReference type="SMART" id="SM00529">
    <property type="entry name" value="HTH_DTXR"/>
    <property type="match status" value="1"/>
</dbReference>
<accession>A0ABY4SY36</accession>
<dbReference type="SUPFAM" id="SSF46785">
    <property type="entry name" value="Winged helix' DNA-binding domain"/>
    <property type="match status" value="1"/>
</dbReference>
<evidence type="ECO:0000256" key="7">
    <source>
        <dbReference type="ARBA" id="ARBA00023015"/>
    </source>
</evidence>
<dbReference type="PANTHER" id="PTHR33238">
    <property type="entry name" value="IRON (METAL) DEPENDENT REPRESSOR, DTXR FAMILY"/>
    <property type="match status" value="1"/>
</dbReference>
<dbReference type="Gene3D" id="1.10.60.10">
    <property type="entry name" value="Iron dependent repressor, metal binding and dimerisation domain"/>
    <property type="match status" value="1"/>
</dbReference>
<dbReference type="InterPro" id="IPR050536">
    <property type="entry name" value="DtxR_MntR_Metal-Reg"/>
</dbReference>
<protein>
    <recommendedName>
        <fullName evidence="4">Transcriptional regulator MntR</fullName>
    </recommendedName>
    <alternativeName>
        <fullName evidence="13">Manganese transport regulator</fullName>
    </alternativeName>
</protein>
<evidence type="ECO:0000256" key="3">
    <source>
        <dbReference type="ARBA" id="ARBA00011738"/>
    </source>
</evidence>
<keyword evidence="5" id="KW-0963">Cytoplasm</keyword>
<proteinExistence type="inferred from homology"/>
<comment type="subunit">
    <text evidence="3">Homodimer.</text>
</comment>
<dbReference type="Gene3D" id="1.10.10.10">
    <property type="entry name" value="Winged helix-like DNA-binding domain superfamily/Winged helix DNA-binding domain"/>
    <property type="match status" value="1"/>
</dbReference>
<dbReference type="InterPro" id="IPR001367">
    <property type="entry name" value="Fe_dep_repressor"/>
</dbReference>
<evidence type="ECO:0000256" key="9">
    <source>
        <dbReference type="ARBA" id="ARBA00023159"/>
    </source>
</evidence>
<comment type="similarity">
    <text evidence="2">Belongs to the DtxR/MntR family.</text>
</comment>
<dbReference type="InterPro" id="IPR022687">
    <property type="entry name" value="HTH_DTXR"/>
</dbReference>
<feature type="domain" description="HTH dtxR-type" evidence="14">
    <location>
        <begin position="34"/>
        <end position="95"/>
    </location>
</feature>
<dbReference type="Pfam" id="PF01325">
    <property type="entry name" value="Fe_dep_repress"/>
    <property type="match status" value="1"/>
</dbReference>
<dbReference type="Pfam" id="PF02742">
    <property type="entry name" value="Fe_dep_repr_C"/>
    <property type="match status" value="1"/>
</dbReference>
<dbReference type="PROSITE" id="PS50944">
    <property type="entry name" value="HTH_DTXR"/>
    <property type="match status" value="1"/>
</dbReference>
<evidence type="ECO:0000256" key="5">
    <source>
        <dbReference type="ARBA" id="ARBA00022490"/>
    </source>
</evidence>
<evidence type="ECO:0000256" key="13">
    <source>
        <dbReference type="ARBA" id="ARBA00032593"/>
    </source>
</evidence>
<evidence type="ECO:0000256" key="2">
    <source>
        <dbReference type="ARBA" id="ARBA00007871"/>
    </source>
</evidence>
<keyword evidence="8" id="KW-0238">DNA-binding</keyword>
<keyword evidence="11" id="KW-0464">Manganese</keyword>
<sequence>MTKNNIRSVSKDLSFFIKKTDDLQGFMQVRAAHRRELIDDYIELIADLIREFGEARQVDLALRLGVKQPTVAKMLKKLIASELIQHPRYRGVFLTKKGRQLAYENHRRHKIVQTFLMALGISQQTAQRDAEGMEHHVSYETLLAFSQFSNNIYR</sequence>
<comment type="function">
    <text evidence="12">In the presence of manganese, represses expression of mntH and mntS. Up-regulates expression of mntP.</text>
</comment>
<keyword evidence="10" id="KW-0804">Transcription</keyword>
<dbReference type="EMBL" id="CP097762">
    <property type="protein sequence ID" value="URJ24897.1"/>
    <property type="molecule type" value="Genomic_DNA"/>
</dbReference>
<organism evidence="15 16">
    <name type="scientific">Candidatus Blochmannia ocreatus</name>
    <name type="common">nom. nud.</name>
    <dbReference type="NCBI Taxonomy" id="251538"/>
    <lineage>
        <taxon>Bacteria</taxon>
        <taxon>Pseudomonadati</taxon>
        <taxon>Pseudomonadota</taxon>
        <taxon>Gammaproteobacteria</taxon>
        <taxon>Enterobacterales</taxon>
        <taxon>Enterobacteriaceae</taxon>
        <taxon>ant endosymbionts</taxon>
        <taxon>Candidatus Blochmanniella</taxon>
    </lineage>
</organism>
<keyword evidence="6" id="KW-0678">Repressor</keyword>
<reference evidence="15" key="1">
    <citation type="submission" date="2022-05" db="EMBL/GenBank/DDBJ databases">
        <title>Impact of host demography and evolutionary history on endosymbiont molecular evolution: a test in carpenter ants (Genus Camponotus) and their Blochmannia endosymbionts.</title>
        <authorList>
            <person name="Manthey J.D."/>
            <person name="Giron J.C."/>
            <person name="Hruska J.P."/>
        </authorList>
    </citation>
    <scope>NUCLEOTIDE SEQUENCE</scope>
    <source>
        <strain evidence="15">C-006</strain>
    </source>
</reference>
<name>A0ABY4SY36_9ENTR</name>
<evidence type="ECO:0000256" key="6">
    <source>
        <dbReference type="ARBA" id="ARBA00022491"/>
    </source>
</evidence>
<evidence type="ECO:0000256" key="12">
    <source>
        <dbReference type="ARBA" id="ARBA00025185"/>
    </source>
</evidence>
<evidence type="ECO:0000256" key="10">
    <source>
        <dbReference type="ARBA" id="ARBA00023163"/>
    </source>
</evidence>
<evidence type="ECO:0000313" key="16">
    <source>
        <dbReference type="Proteomes" id="UP001056834"/>
    </source>
</evidence>
<dbReference type="InterPro" id="IPR036421">
    <property type="entry name" value="Fe_dep_repressor_sf"/>
</dbReference>
<keyword evidence="16" id="KW-1185">Reference proteome</keyword>
<evidence type="ECO:0000256" key="1">
    <source>
        <dbReference type="ARBA" id="ARBA00004496"/>
    </source>
</evidence>
<evidence type="ECO:0000256" key="11">
    <source>
        <dbReference type="ARBA" id="ARBA00023211"/>
    </source>
</evidence>
<evidence type="ECO:0000256" key="8">
    <source>
        <dbReference type="ARBA" id="ARBA00023125"/>
    </source>
</evidence>
<dbReference type="Proteomes" id="UP001056834">
    <property type="component" value="Chromosome"/>
</dbReference>
<keyword evidence="7" id="KW-0805">Transcription regulation</keyword>
<dbReference type="InterPro" id="IPR022689">
    <property type="entry name" value="Iron_dep_repressor"/>
</dbReference>